<dbReference type="Proteomes" id="UP000030653">
    <property type="component" value="Unassembled WGS sequence"/>
</dbReference>
<evidence type="ECO:0000313" key="1">
    <source>
        <dbReference type="EMBL" id="EJT96887.1"/>
    </source>
</evidence>
<dbReference type="OMA" id="VHAMAYI"/>
<accession>M5FZF9</accession>
<dbReference type="AlphaFoldDB" id="M5FZF9"/>
<keyword evidence="2" id="KW-1185">Reference proteome</keyword>
<dbReference type="OrthoDB" id="2505969at2759"/>
<dbReference type="GeneID" id="63684437"/>
<reference evidence="1 2" key="1">
    <citation type="journal article" date="2012" name="Science">
        <title>The Paleozoic origin of enzymatic lignin decomposition reconstructed from 31 fungal genomes.</title>
        <authorList>
            <person name="Floudas D."/>
            <person name="Binder M."/>
            <person name="Riley R."/>
            <person name="Barry K."/>
            <person name="Blanchette R.A."/>
            <person name="Henrissat B."/>
            <person name="Martinez A.T."/>
            <person name="Otillar R."/>
            <person name="Spatafora J.W."/>
            <person name="Yadav J.S."/>
            <person name="Aerts A."/>
            <person name="Benoit I."/>
            <person name="Boyd A."/>
            <person name="Carlson A."/>
            <person name="Copeland A."/>
            <person name="Coutinho P.M."/>
            <person name="de Vries R.P."/>
            <person name="Ferreira P."/>
            <person name="Findley K."/>
            <person name="Foster B."/>
            <person name="Gaskell J."/>
            <person name="Glotzer D."/>
            <person name="Gorecki P."/>
            <person name="Heitman J."/>
            <person name="Hesse C."/>
            <person name="Hori C."/>
            <person name="Igarashi K."/>
            <person name="Jurgens J.A."/>
            <person name="Kallen N."/>
            <person name="Kersten P."/>
            <person name="Kohler A."/>
            <person name="Kuees U."/>
            <person name="Kumar T.K.A."/>
            <person name="Kuo A."/>
            <person name="LaButti K."/>
            <person name="Larrondo L.F."/>
            <person name="Lindquist E."/>
            <person name="Ling A."/>
            <person name="Lombard V."/>
            <person name="Lucas S."/>
            <person name="Lundell T."/>
            <person name="Martin R."/>
            <person name="McLaughlin D.J."/>
            <person name="Morgenstern I."/>
            <person name="Morin E."/>
            <person name="Murat C."/>
            <person name="Nagy L.G."/>
            <person name="Nolan M."/>
            <person name="Ohm R.A."/>
            <person name="Patyshakuliyeva A."/>
            <person name="Rokas A."/>
            <person name="Ruiz-Duenas F.J."/>
            <person name="Sabat G."/>
            <person name="Salamov A."/>
            <person name="Samejima M."/>
            <person name="Schmutz J."/>
            <person name="Slot J.C."/>
            <person name="St John F."/>
            <person name="Stenlid J."/>
            <person name="Sun H."/>
            <person name="Sun S."/>
            <person name="Syed K."/>
            <person name="Tsang A."/>
            <person name="Wiebenga A."/>
            <person name="Young D."/>
            <person name="Pisabarro A."/>
            <person name="Eastwood D.C."/>
            <person name="Martin F."/>
            <person name="Cullen D."/>
            <person name="Grigoriev I.V."/>
            <person name="Hibbett D.S."/>
        </authorList>
    </citation>
    <scope>NUCLEOTIDE SEQUENCE [LARGE SCALE GENOMIC DNA]</scope>
    <source>
        <strain evidence="1 2">DJM-731 SS1</strain>
    </source>
</reference>
<dbReference type="HOGENOM" id="CLU_2263640_0_0_1"/>
<proteinExistence type="predicted"/>
<gene>
    <name evidence="1" type="ORF">DACRYDRAFT_112228</name>
</gene>
<dbReference type="EMBL" id="JH795879">
    <property type="protein sequence ID" value="EJT96887.1"/>
    <property type="molecule type" value="Genomic_DNA"/>
</dbReference>
<dbReference type="RefSeq" id="XP_040623785.1">
    <property type="nucleotide sequence ID" value="XM_040769375.1"/>
</dbReference>
<evidence type="ECO:0000313" key="2">
    <source>
        <dbReference type="Proteomes" id="UP000030653"/>
    </source>
</evidence>
<name>M5FZF9_DACPD</name>
<sequence length="103" mass="12255">MTLDWFYQTWDSNHCAALGEYLFQNYQQALKILQTQGPAVSAVLRTQNLMTIDLEQFCCDEQQFFENLQREPASNEKAFEYLEVLKMLESARYIYSFLEMEDE</sequence>
<protein>
    <submittedName>
        <fullName evidence="1">Uncharacterized protein</fullName>
    </submittedName>
</protein>
<organism evidence="1 2">
    <name type="scientific">Dacryopinax primogenitus (strain DJM 731)</name>
    <name type="common">Brown rot fungus</name>
    <dbReference type="NCBI Taxonomy" id="1858805"/>
    <lineage>
        <taxon>Eukaryota</taxon>
        <taxon>Fungi</taxon>
        <taxon>Dikarya</taxon>
        <taxon>Basidiomycota</taxon>
        <taxon>Agaricomycotina</taxon>
        <taxon>Dacrymycetes</taxon>
        <taxon>Dacrymycetales</taxon>
        <taxon>Dacrymycetaceae</taxon>
        <taxon>Dacryopinax</taxon>
    </lineage>
</organism>